<evidence type="ECO:0000313" key="2">
    <source>
        <dbReference type="Proteomes" id="UP000805193"/>
    </source>
</evidence>
<dbReference type="EMBL" id="JABSTQ010004455">
    <property type="protein sequence ID" value="KAG0442119.1"/>
    <property type="molecule type" value="Genomic_DNA"/>
</dbReference>
<dbReference type="Proteomes" id="UP000805193">
    <property type="component" value="Unassembled WGS sequence"/>
</dbReference>
<feature type="non-terminal residue" evidence="1">
    <location>
        <position position="325"/>
    </location>
</feature>
<reference evidence="1 2" key="1">
    <citation type="journal article" date="2020" name="Cell">
        <title>Large-Scale Comparative Analyses of Tick Genomes Elucidate Their Genetic Diversity and Vector Capacities.</title>
        <authorList>
            <consortium name="Tick Genome and Microbiome Consortium (TIGMIC)"/>
            <person name="Jia N."/>
            <person name="Wang J."/>
            <person name="Shi W."/>
            <person name="Du L."/>
            <person name="Sun Y."/>
            <person name="Zhan W."/>
            <person name="Jiang J.F."/>
            <person name="Wang Q."/>
            <person name="Zhang B."/>
            <person name="Ji P."/>
            <person name="Bell-Sakyi L."/>
            <person name="Cui X.M."/>
            <person name="Yuan T.T."/>
            <person name="Jiang B.G."/>
            <person name="Yang W.F."/>
            <person name="Lam T.T."/>
            <person name="Chang Q.C."/>
            <person name="Ding S.J."/>
            <person name="Wang X.J."/>
            <person name="Zhu J.G."/>
            <person name="Ruan X.D."/>
            <person name="Zhao L."/>
            <person name="Wei J.T."/>
            <person name="Ye R.Z."/>
            <person name="Que T.C."/>
            <person name="Du C.H."/>
            <person name="Zhou Y.H."/>
            <person name="Cheng J.X."/>
            <person name="Dai P.F."/>
            <person name="Guo W.B."/>
            <person name="Han X.H."/>
            <person name="Huang E.J."/>
            <person name="Li L.F."/>
            <person name="Wei W."/>
            <person name="Gao Y.C."/>
            <person name="Liu J.Z."/>
            <person name="Shao H.Z."/>
            <person name="Wang X."/>
            <person name="Wang C.C."/>
            <person name="Yang T.C."/>
            <person name="Huo Q.B."/>
            <person name="Li W."/>
            <person name="Chen H.Y."/>
            <person name="Chen S.E."/>
            <person name="Zhou L.G."/>
            <person name="Ni X.B."/>
            <person name="Tian J.H."/>
            <person name="Sheng Y."/>
            <person name="Liu T."/>
            <person name="Pan Y.S."/>
            <person name="Xia L.Y."/>
            <person name="Li J."/>
            <person name="Zhao F."/>
            <person name="Cao W.C."/>
        </authorList>
    </citation>
    <scope>NUCLEOTIDE SEQUENCE [LARGE SCALE GENOMIC DNA]</scope>
    <source>
        <strain evidence="1">Iper-2018</strain>
    </source>
</reference>
<proteinExistence type="predicted"/>
<evidence type="ECO:0000313" key="1">
    <source>
        <dbReference type="EMBL" id="KAG0442119.1"/>
    </source>
</evidence>
<name>A0AC60QV57_IXOPE</name>
<sequence>MRAQCFPVGCSLGRSPVQLAEVSWQALQGGVRGPHRALGLGKSWRPGGDEDAMHDDGVQKPWTSWAVTMSRPGGRPKNVHAAPCPKNILYALVVSRHAERTPVTDCTALRKSNPEPCGQLTSKGHEQAFRLGQFLRARYATLLSPDKPGQVLATHNYLDRCRDSIEEVIRGLGVQATPDLDPTRYDLIFQESLRDNFDAIVRHPAKGGFETMGDMLEFIANKAGAPTKDRSERFLAMDSLITNTLNGNPMPSWAVPLWDDLLGAERKMFEMVLSGHELSMARTVLTRMLDTFSLKFEAGVDRPDKLHVFSLSDTSLFSVLKLFKP</sequence>
<gene>
    <name evidence="1" type="ORF">HPB47_015778</name>
</gene>
<protein>
    <submittedName>
        <fullName evidence="1">Uncharacterized protein</fullName>
    </submittedName>
</protein>
<keyword evidence="2" id="KW-1185">Reference proteome</keyword>
<organism evidence="1 2">
    <name type="scientific">Ixodes persulcatus</name>
    <name type="common">Taiga tick</name>
    <dbReference type="NCBI Taxonomy" id="34615"/>
    <lineage>
        <taxon>Eukaryota</taxon>
        <taxon>Metazoa</taxon>
        <taxon>Ecdysozoa</taxon>
        <taxon>Arthropoda</taxon>
        <taxon>Chelicerata</taxon>
        <taxon>Arachnida</taxon>
        <taxon>Acari</taxon>
        <taxon>Parasitiformes</taxon>
        <taxon>Ixodida</taxon>
        <taxon>Ixodoidea</taxon>
        <taxon>Ixodidae</taxon>
        <taxon>Ixodinae</taxon>
        <taxon>Ixodes</taxon>
    </lineage>
</organism>
<accession>A0AC60QV57</accession>
<comment type="caution">
    <text evidence="1">The sequence shown here is derived from an EMBL/GenBank/DDBJ whole genome shotgun (WGS) entry which is preliminary data.</text>
</comment>